<gene>
    <name evidence="1" type="ORF">SAMN05444349_1082</name>
</gene>
<evidence type="ECO:0000313" key="1">
    <source>
        <dbReference type="EMBL" id="SHE90277.1"/>
    </source>
</evidence>
<dbReference type="AlphaFoldDB" id="A0A1M4X9S9"/>
<protein>
    <submittedName>
        <fullName evidence="1">Uncharacterized protein</fullName>
    </submittedName>
</protein>
<reference evidence="1 2" key="1">
    <citation type="submission" date="2016-11" db="EMBL/GenBank/DDBJ databases">
        <authorList>
            <person name="Jaros S."/>
            <person name="Januszkiewicz K."/>
            <person name="Wedrychowicz H."/>
        </authorList>
    </citation>
    <scope>NUCLEOTIDE SEQUENCE [LARGE SCALE GENOMIC DNA]</scope>
    <source>
        <strain evidence="1 2">DSM 26883</strain>
    </source>
</reference>
<proteinExistence type="predicted"/>
<evidence type="ECO:0000313" key="2">
    <source>
        <dbReference type="Proteomes" id="UP000184436"/>
    </source>
</evidence>
<accession>A0A1M4X9S9</accession>
<keyword evidence="2" id="KW-1185">Reference proteome</keyword>
<name>A0A1M4X9S9_9BACE</name>
<dbReference type="EMBL" id="FQVD01000008">
    <property type="protein sequence ID" value="SHE90277.1"/>
    <property type="molecule type" value="Genomic_DNA"/>
</dbReference>
<organism evidence="1 2">
    <name type="scientific">Bacteroides faecichinchillae</name>
    <dbReference type="NCBI Taxonomy" id="871325"/>
    <lineage>
        <taxon>Bacteria</taxon>
        <taxon>Pseudomonadati</taxon>
        <taxon>Bacteroidota</taxon>
        <taxon>Bacteroidia</taxon>
        <taxon>Bacteroidales</taxon>
        <taxon>Bacteroidaceae</taxon>
        <taxon>Bacteroides</taxon>
    </lineage>
</organism>
<dbReference type="Proteomes" id="UP000184436">
    <property type="component" value="Unassembled WGS sequence"/>
</dbReference>
<dbReference type="STRING" id="871325.SAMN05444349_1082"/>
<sequence length="59" mass="7062">MLYVVRYFLGNGYEFDAKIDKIVNSKQIKNIFFSFFLEYIAKKYLDTNKNYCVKESSIT</sequence>